<keyword evidence="9" id="KW-1185">Reference proteome</keyword>
<keyword evidence="4" id="KW-0010">Activator</keyword>
<evidence type="ECO:0000259" key="7">
    <source>
        <dbReference type="PROSITE" id="PS50931"/>
    </source>
</evidence>
<dbReference type="PANTHER" id="PTHR30346">
    <property type="entry name" value="TRANSCRIPTIONAL DUAL REGULATOR HCAR-RELATED"/>
    <property type="match status" value="1"/>
</dbReference>
<evidence type="ECO:0000256" key="3">
    <source>
        <dbReference type="ARBA" id="ARBA00023125"/>
    </source>
</evidence>
<sequence length="309" mass="32320">MSDQTYQPTLSQLRAFVAIATFRHFGTAATRLNVSQPTLSQALASLENGLGVQLIERSTRRVLVTPAGARLLGQAKAVLDAAEGFAATAAGVSGGFSGPLRLGLIPTVAPYVLPDALPELRLRMPDLALHVIEDQTARLLQSLRAGTLDVAVLALPADMAGVVEMPLYSEEFVLVVPAGHELAGRNDLPLSVLDDLPLLLLDEGHCLRDQTLDLCRSVHARPTAGDTRATSLATVVRCVAGGLGVTLVPASAVPVETAGGDLAVAHFAAPEPGRTIGLVFRSSSARADDYRALAELLRAQAPAGSRRLP</sequence>
<comment type="caution">
    <text evidence="8">The sequence shown here is derived from an EMBL/GenBank/DDBJ whole genome shotgun (WGS) entry which is preliminary data.</text>
</comment>
<evidence type="ECO:0000256" key="6">
    <source>
        <dbReference type="ARBA" id="ARBA00040885"/>
    </source>
</evidence>
<dbReference type="InterPro" id="IPR005119">
    <property type="entry name" value="LysR_subst-bd"/>
</dbReference>
<dbReference type="Pfam" id="PF03466">
    <property type="entry name" value="LysR_substrate"/>
    <property type="match status" value="1"/>
</dbReference>
<dbReference type="EMBL" id="JAUZMZ010000055">
    <property type="protein sequence ID" value="MEE2032775.1"/>
    <property type="molecule type" value="Genomic_DNA"/>
</dbReference>
<evidence type="ECO:0000256" key="2">
    <source>
        <dbReference type="ARBA" id="ARBA00023015"/>
    </source>
</evidence>
<name>A0ABU7JRX9_9NOCA</name>
<dbReference type="PRINTS" id="PR00039">
    <property type="entry name" value="HTHLYSR"/>
</dbReference>
<dbReference type="SUPFAM" id="SSF46785">
    <property type="entry name" value="Winged helix' DNA-binding domain"/>
    <property type="match status" value="1"/>
</dbReference>
<organism evidence="8 9">
    <name type="scientific">Rhodococcus chondri</name>
    <dbReference type="NCBI Taxonomy" id="3065941"/>
    <lineage>
        <taxon>Bacteria</taxon>
        <taxon>Bacillati</taxon>
        <taxon>Actinomycetota</taxon>
        <taxon>Actinomycetes</taxon>
        <taxon>Mycobacteriales</taxon>
        <taxon>Nocardiaceae</taxon>
        <taxon>Rhodococcus</taxon>
    </lineage>
</organism>
<keyword evidence="3" id="KW-0238">DNA-binding</keyword>
<evidence type="ECO:0000313" key="9">
    <source>
        <dbReference type="Proteomes" id="UP001331936"/>
    </source>
</evidence>
<evidence type="ECO:0000256" key="4">
    <source>
        <dbReference type="ARBA" id="ARBA00023159"/>
    </source>
</evidence>
<dbReference type="CDD" id="cd08411">
    <property type="entry name" value="PBP2_OxyR"/>
    <property type="match status" value="1"/>
</dbReference>
<dbReference type="InterPro" id="IPR036390">
    <property type="entry name" value="WH_DNA-bd_sf"/>
</dbReference>
<comment type="similarity">
    <text evidence="1">Belongs to the LysR transcriptional regulatory family.</text>
</comment>
<dbReference type="Pfam" id="PF00126">
    <property type="entry name" value="HTH_1"/>
    <property type="match status" value="1"/>
</dbReference>
<feature type="domain" description="HTH lysR-type" evidence="7">
    <location>
        <begin position="8"/>
        <end position="65"/>
    </location>
</feature>
<evidence type="ECO:0000313" key="8">
    <source>
        <dbReference type="EMBL" id="MEE2032775.1"/>
    </source>
</evidence>
<dbReference type="RefSeq" id="WP_330152192.1">
    <property type="nucleotide sequence ID" value="NZ_JAUZMZ010000055.1"/>
</dbReference>
<gene>
    <name evidence="8" type="ORF">Q8814_11730</name>
</gene>
<evidence type="ECO:0000256" key="1">
    <source>
        <dbReference type="ARBA" id="ARBA00009437"/>
    </source>
</evidence>
<dbReference type="InterPro" id="IPR036388">
    <property type="entry name" value="WH-like_DNA-bd_sf"/>
</dbReference>
<accession>A0ABU7JRX9</accession>
<protein>
    <recommendedName>
        <fullName evidence="6">Probable hydrogen peroxide-inducible genes activator</fullName>
    </recommendedName>
</protein>
<proteinExistence type="inferred from homology"/>
<dbReference type="Gene3D" id="3.40.190.10">
    <property type="entry name" value="Periplasmic binding protein-like II"/>
    <property type="match status" value="2"/>
</dbReference>
<evidence type="ECO:0000256" key="5">
    <source>
        <dbReference type="ARBA" id="ARBA00023163"/>
    </source>
</evidence>
<reference evidence="8 9" key="1">
    <citation type="submission" date="2023-08" db="EMBL/GenBank/DDBJ databases">
        <authorList>
            <person name="Girao M."/>
            <person name="Carvalho M.F."/>
        </authorList>
    </citation>
    <scope>NUCLEOTIDE SEQUENCE [LARGE SCALE GENOMIC DNA]</scope>
    <source>
        <strain evidence="8 9">CC-R104</strain>
    </source>
</reference>
<dbReference type="PANTHER" id="PTHR30346:SF26">
    <property type="entry name" value="HYDROGEN PEROXIDE-INDUCIBLE GENES ACTIVATOR"/>
    <property type="match status" value="1"/>
</dbReference>
<dbReference type="PROSITE" id="PS50931">
    <property type="entry name" value="HTH_LYSR"/>
    <property type="match status" value="1"/>
</dbReference>
<dbReference type="InterPro" id="IPR000847">
    <property type="entry name" value="LysR_HTH_N"/>
</dbReference>
<dbReference type="SUPFAM" id="SSF53850">
    <property type="entry name" value="Periplasmic binding protein-like II"/>
    <property type="match status" value="1"/>
</dbReference>
<dbReference type="Proteomes" id="UP001331936">
    <property type="component" value="Unassembled WGS sequence"/>
</dbReference>
<dbReference type="Gene3D" id="1.10.10.10">
    <property type="entry name" value="Winged helix-like DNA-binding domain superfamily/Winged helix DNA-binding domain"/>
    <property type="match status" value="1"/>
</dbReference>
<keyword evidence="5" id="KW-0804">Transcription</keyword>
<keyword evidence="2" id="KW-0805">Transcription regulation</keyword>